<evidence type="ECO:0000313" key="3">
    <source>
        <dbReference type="Proteomes" id="UP000326354"/>
    </source>
</evidence>
<name>A0A5S9IQR4_UABAM</name>
<dbReference type="EMBL" id="AP019860">
    <property type="protein sequence ID" value="BBM86368.1"/>
    <property type="molecule type" value="Genomic_DNA"/>
</dbReference>
<sequence length="220" mass="25269">MLDREIALQNISNSIATNTKYRGCSIYTKNQVFLRDSVFENCSFRSDFDVEKMENCHFSSCHFATLHVGEMKSSTFQNGYITHLDIGSGYQDLWFTTHIYSLSLCNGYFKISRIQEDKIIRIEVIYFTPITMSVLQNLVDDMVKKGATVIIFNFQNMRYAKMGGHSGLVNIVDRCKEKGVATKFVSIPEKRMIVFKMLGVDRFFPGIYVDEEAALEDCTM</sequence>
<dbReference type="InterPro" id="IPR036513">
    <property type="entry name" value="STAS_dom_sf"/>
</dbReference>
<accession>A0A5S9IQR4</accession>
<protein>
    <recommendedName>
        <fullName evidence="1">STAS domain-containing protein</fullName>
    </recommendedName>
</protein>
<dbReference type="RefSeq" id="WP_151970428.1">
    <property type="nucleotide sequence ID" value="NZ_AP019860.1"/>
</dbReference>
<organism evidence="2 3">
    <name type="scientific">Uabimicrobium amorphum</name>
    <dbReference type="NCBI Taxonomy" id="2596890"/>
    <lineage>
        <taxon>Bacteria</taxon>
        <taxon>Pseudomonadati</taxon>
        <taxon>Planctomycetota</taxon>
        <taxon>Candidatus Uabimicrobiia</taxon>
        <taxon>Candidatus Uabimicrobiales</taxon>
        <taxon>Candidatus Uabimicrobiaceae</taxon>
        <taxon>Candidatus Uabimicrobium</taxon>
    </lineage>
</organism>
<dbReference type="AlphaFoldDB" id="A0A5S9IQR4"/>
<dbReference type="InterPro" id="IPR002645">
    <property type="entry name" value="STAS_dom"/>
</dbReference>
<dbReference type="Gene3D" id="3.30.750.24">
    <property type="entry name" value="STAS domain"/>
    <property type="match status" value="1"/>
</dbReference>
<dbReference type="Proteomes" id="UP000326354">
    <property type="component" value="Chromosome"/>
</dbReference>
<dbReference type="KEGG" id="uam:UABAM_04754"/>
<dbReference type="Pfam" id="PF01740">
    <property type="entry name" value="STAS"/>
    <property type="match status" value="1"/>
</dbReference>
<dbReference type="OrthoDB" id="272614at2"/>
<gene>
    <name evidence="2" type="ORF">UABAM_04754</name>
</gene>
<feature type="domain" description="STAS" evidence="1">
    <location>
        <begin position="135"/>
        <end position="213"/>
    </location>
</feature>
<dbReference type="SUPFAM" id="SSF52091">
    <property type="entry name" value="SpoIIaa-like"/>
    <property type="match status" value="1"/>
</dbReference>
<reference evidence="2 3" key="1">
    <citation type="submission" date="2019-08" db="EMBL/GenBank/DDBJ databases">
        <title>Complete genome sequence of Candidatus Uab amorphum.</title>
        <authorList>
            <person name="Shiratori T."/>
            <person name="Suzuki S."/>
            <person name="Kakizawa Y."/>
            <person name="Ishida K."/>
        </authorList>
    </citation>
    <scope>NUCLEOTIDE SEQUENCE [LARGE SCALE GENOMIC DNA]</scope>
    <source>
        <strain evidence="2 3">SRT547</strain>
    </source>
</reference>
<proteinExistence type="predicted"/>
<evidence type="ECO:0000313" key="2">
    <source>
        <dbReference type="EMBL" id="BBM86368.1"/>
    </source>
</evidence>
<evidence type="ECO:0000259" key="1">
    <source>
        <dbReference type="Pfam" id="PF01740"/>
    </source>
</evidence>
<keyword evidence="3" id="KW-1185">Reference proteome</keyword>